<proteinExistence type="inferred from homology"/>
<accession>A0A418WT64</accession>
<dbReference type="Gene3D" id="3.40.50.720">
    <property type="entry name" value="NAD(P)-binding Rossmann-like Domain"/>
    <property type="match status" value="1"/>
</dbReference>
<dbReference type="PANTHER" id="PTHR43618">
    <property type="entry name" value="7-ALPHA-HYDROXYSTEROID DEHYDROGENASE"/>
    <property type="match status" value="1"/>
</dbReference>
<keyword evidence="2" id="KW-0521">NADP</keyword>
<comment type="caution">
    <text evidence="5">The sequence shown here is derived from an EMBL/GenBank/DDBJ whole genome shotgun (WGS) entry which is preliminary data.</text>
</comment>
<organism evidence="5 6">
    <name type="scientific">Oleomonas cavernae</name>
    <dbReference type="NCBI Taxonomy" id="2320859"/>
    <lineage>
        <taxon>Bacteria</taxon>
        <taxon>Pseudomonadati</taxon>
        <taxon>Pseudomonadota</taxon>
        <taxon>Alphaproteobacteria</taxon>
        <taxon>Acetobacterales</taxon>
        <taxon>Acetobacteraceae</taxon>
        <taxon>Oleomonas</taxon>
    </lineage>
</organism>
<dbReference type="SUPFAM" id="SSF51735">
    <property type="entry name" value="NAD(P)-binding Rossmann-fold domains"/>
    <property type="match status" value="1"/>
</dbReference>
<dbReference type="PANTHER" id="PTHR43618:SF8">
    <property type="entry name" value="7ALPHA-HYDROXYSTEROID DEHYDROGENASE"/>
    <property type="match status" value="1"/>
</dbReference>
<dbReference type="SMART" id="SM00822">
    <property type="entry name" value="PKS_KR"/>
    <property type="match status" value="1"/>
</dbReference>
<dbReference type="Pfam" id="PF13561">
    <property type="entry name" value="adh_short_C2"/>
    <property type="match status" value="1"/>
</dbReference>
<dbReference type="PRINTS" id="PR00081">
    <property type="entry name" value="GDHRDH"/>
</dbReference>
<evidence type="ECO:0000313" key="6">
    <source>
        <dbReference type="Proteomes" id="UP000284605"/>
    </source>
</evidence>
<dbReference type="InterPro" id="IPR052178">
    <property type="entry name" value="Sec_Metab_Biosynth_SDR"/>
</dbReference>
<dbReference type="OrthoDB" id="9804774at2"/>
<dbReference type="InterPro" id="IPR036291">
    <property type="entry name" value="NAD(P)-bd_dom_sf"/>
</dbReference>
<reference evidence="5 6" key="1">
    <citation type="submission" date="2018-09" db="EMBL/GenBank/DDBJ databases">
        <authorList>
            <person name="Zhu H."/>
        </authorList>
    </citation>
    <scope>NUCLEOTIDE SEQUENCE [LARGE SCALE GENOMIC DNA]</scope>
    <source>
        <strain evidence="5 6">K1W22B-8</strain>
    </source>
</reference>
<evidence type="ECO:0000259" key="4">
    <source>
        <dbReference type="SMART" id="SM00822"/>
    </source>
</evidence>
<dbReference type="InterPro" id="IPR057326">
    <property type="entry name" value="KR_dom"/>
</dbReference>
<protein>
    <submittedName>
        <fullName evidence="5">SDR family oxidoreductase</fullName>
    </submittedName>
</protein>
<evidence type="ECO:0000313" key="5">
    <source>
        <dbReference type="EMBL" id="RJF94454.1"/>
    </source>
</evidence>
<dbReference type="EMBL" id="QYUK01000008">
    <property type="protein sequence ID" value="RJF94454.1"/>
    <property type="molecule type" value="Genomic_DNA"/>
</dbReference>
<gene>
    <name evidence="5" type="ORF">D3874_01040</name>
</gene>
<comment type="similarity">
    <text evidence="1">Belongs to the short-chain dehydrogenases/reductases (SDR) family.</text>
</comment>
<dbReference type="GO" id="GO:0016491">
    <property type="term" value="F:oxidoreductase activity"/>
    <property type="evidence" value="ECO:0007669"/>
    <property type="project" value="UniProtKB-KW"/>
</dbReference>
<dbReference type="RefSeq" id="WP_119775515.1">
    <property type="nucleotide sequence ID" value="NZ_QYUK01000008.1"/>
</dbReference>
<keyword evidence="3" id="KW-0560">Oxidoreductase</keyword>
<dbReference type="InterPro" id="IPR002347">
    <property type="entry name" value="SDR_fam"/>
</dbReference>
<feature type="domain" description="Ketoreductase" evidence="4">
    <location>
        <begin position="12"/>
        <end position="189"/>
    </location>
</feature>
<name>A0A418WT64_9PROT</name>
<evidence type="ECO:0000256" key="2">
    <source>
        <dbReference type="ARBA" id="ARBA00022857"/>
    </source>
</evidence>
<dbReference type="PRINTS" id="PR00080">
    <property type="entry name" value="SDRFAMILY"/>
</dbReference>
<dbReference type="Proteomes" id="UP000284605">
    <property type="component" value="Unassembled WGS sequence"/>
</dbReference>
<evidence type="ECO:0000256" key="1">
    <source>
        <dbReference type="ARBA" id="ARBA00006484"/>
    </source>
</evidence>
<keyword evidence="6" id="KW-1185">Reference proteome</keyword>
<dbReference type="NCBIfam" id="NF006070">
    <property type="entry name" value="PRK08213.1"/>
    <property type="match status" value="1"/>
</dbReference>
<dbReference type="AlphaFoldDB" id="A0A418WT64"/>
<sequence length="261" mass="27218">MSVKQLFDLTGQVALITGGSRGLGLQMAEALGEMGARIAIAARKPHELAAAEAALAPKGIEVFSVPCDLGDIAAKPAERLTTAVLERFGRIDILINNAGASWGAPAEDHPAEAWRKVMTLNVDAAFYLAQEVGKRAMIPQGGGKIVNIASVAGLGGNPPNLNMFTIAYNTSKGAMVNFTRALAAEWGRYNINVNAICPGFFPSKMSQGLLDRFEKEVLAATPLGRLGGDEDLKGAAVYFASAASRHVTGQILAVDGGTAVV</sequence>
<evidence type="ECO:0000256" key="3">
    <source>
        <dbReference type="ARBA" id="ARBA00023002"/>
    </source>
</evidence>
<dbReference type="FunFam" id="3.40.50.720:FF:000084">
    <property type="entry name" value="Short-chain dehydrogenase reductase"/>
    <property type="match status" value="1"/>
</dbReference>